<dbReference type="GO" id="GO:0002143">
    <property type="term" value="P:tRNA wobble position uridine thiolation"/>
    <property type="evidence" value="ECO:0007669"/>
    <property type="project" value="TreeGrafter"/>
</dbReference>
<comment type="function">
    <text evidence="3">Plays a central role in 2-thiolation of mcm(5)S(2)U at tRNA wobble positions of tRNA(Lys), tRNA(Glu) and tRNA(Gln). May act by forming a heterodimer with NCS6 that ligates sulfur from thiocarboxylated URM1 onto the uridine of tRNAs at wobble position. Prior mcm(5) tRNA modification by the elongator complex is required for 2-thiolation. May also be involved in protein urmylation.</text>
</comment>
<comment type="pathway">
    <text evidence="3">tRNA modification; 5-methoxycarbonylmethyl-2-thiouridine-tRNA biosynthesis.</text>
</comment>
<dbReference type="GeneID" id="28730942"/>
<evidence type="ECO:0000256" key="2">
    <source>
        <dbReference type="ARBA" id="ARBA00022694"/>
    </source>
</evidence>
<dbReference type="VEuPathDB" id="FungiDB:AB675_1030"/>
<dbReference type="GO" id="GO:0000049">
    <property type="term" value="F:tRNA binding"/>
    <property type="evidence" value="ECO:0007669"/>
    <property type="project" value="InterPro"/>
</dbReference>
<comment type="caution">
    <text evidence="4">The sequence shown here is derived from an EMBL/GenBank/DDBJ whole genome shotgun (WGS) entry which is preliminary data.</text>
</comment>
<dbReference type="GO" id="GO:0016779">
    <property type="term" value="F:nucleotidyltransferase activity"/>
    <property type="evidence" value="ECO:0007669"/>
    <property type="project" value="UniProtKB-UniRule"/>
</dbReference>
<reference evidence="4 5" key="1">
    <citation type="submission" date="2015-06" db="EMBL/GenBank/DDBJ databases">
        <title>Draft genome of the ant-associated black yeast Phialophora attae CBS 131958.</title>
        <authorList>
            <person name="Moreno L.F."/>
            <person name="Stielow B.J."/>
            <person name="de Hoog S."/>
            <person name="Vicente V.A."/>
            <person name="Weiss V.A."/>
            <person name="de Vries M."/>
            <person name="Cruz L.M."/>
            <person name="Souza E.M."/>
        </authorList>
    </citation>
    <scope>NUCLEOTIDE SEQUENCE [LARGE SCALE GENOMIC DNA]</scope>
    <source>
        <strain evidence="4 5">CBS 131958</strain>
    </source>
</reference>
<accession>A0A0N1H6A1</accession>
<comment type="similarity">
    <text evidence="3">Belongs to the CTU2/NCS2 family.</text>
</comment>
<comment type="subcellular location">
    <subcellularLocation>
        <location evidence="3">Cytoplasm</location>
    </subcellularLocation>
</comment>
<dbReference type="Pfam" id="PF10288">
    <property type="entry name" value="CTU2"/>
    <property type="match status" value="1"/>
</dbReference>
<dbReference type="STRING" id="1664694.A0A0N1H6A1"/>
<evidence type="ECO:0000313" key="4">
    <source>
        <dbReference type="EMBL" id="KPI38182.1"/>
    </source>
</evidence>
<dbReference type="HAMAP" id="MF_03054">
    <property type="entry name" value="CTU2"/>
    <property type="match status" value="1"/>
</dbReference>
<gene>
    <name evidence="3" type="primary">NCS2</name>
    <name evidence="3" type="synonym">CTU2</name>
    <name evidence="4" type="ORF">AB675_1030</name>
</gene>
<dbReference type="GO" id="GO:0016783">
    <property type="term" value="F:sulfurtransferase activity"/>
    <property type="evidence" value="ECO:0007669"/>
    <property type="project" value="TreeGrafter"/>
</dbReference>
<dbReference type="Proteomes" id="UP000038010">
    <property type="component" value="Unassembled WGS sequence"/>
</dbReference>
<dbReference type="EMBL" id="LFJN01000020">
    <property type="protein sequence ID" value="KPI38182.1"/>
    <property type="molecule type" value="Genomic_DNA"/>
</dbReference>
<dbReference type="InterPro" id="IPR014729">
    <property type="entry name" value="Rossmann-like_a/b/a_fold"/>
</dbReference>
<dbReference type="Gene3D" id="3.40.50.620">
    <property type="entry name" value="HUPs"/>
    <property type="match status" value="1"/>
</dbReference>
<keyword evidence="2 3" id="KW-0819">tRNA processing</keyword>
<dbReference type="OrthoDB" id="25129at2759"/>
<dbReference type="UniPathway" id="UPA00988"/>
<evidence type="ECO:0000313" key="5">
    <source>
        <dbReference type="Proteomes" id="UP000038010"/>
    </source>
</evidence>
<sequence>MPPESPSKPCADCTTNVGLHNIRKRPLCTACFTRYVNSKILKRMESYRIKSSSGISHEKKRLLLPLSGGVSSLVLLSVLAAQLRKQLDTQGRTAYDLVVCCIDATPREGGRDEYGDELPNDPAEASWWSRLVAKFQEEENPAIKFYGMPNITQVFLIDENLITDLVATSPLLTPPSGMKSDTEYYAHIINACSTPTARADIQQIILERSIVALAQQNDCDAVLYGHSDSRLAGLALADVAKGRGGATPARIADGWNEAIGLNVNYPCRDLFKSELELYVQVQEPRLTDLVVSPEEAIVDVEGTATTAAATKKQKAPISVKSMTIDDLLTEYITSQGEKYPSIMANVVRTTGKLQTQETNSPAPKQFCRLCRGTIISRAENDESANRGTVNKELCYGCVRMKQDIKAR</sequence>
<proteinExistence type="inferred from homology"/>
<dbReference type="InterPro" id="IPR019407">
    <property type="entry name" value="CTU2"/>
</dbReference>
<keyword evidence="5" id="KW-1185">Reference proteome</keyword>
<dbReference type="PANTHER" id="PTHR20882:SF14">
    <property type="entry name" value="CYTOPLASMIC TRNA 2-THIOLATION PROTEIN 2"/>
    <property type="match status" value="1"/>
</dbReference>
<organism evidence="4 5">
    <name type="scientific">Cyphellophora attinorum</name>
    <dbReference type="NCBI Taxonomy" id="1664694"/>
    <lineage>
        <taxon>Eukaryota</taxon>
        <taxon>Fungi</taxon>
        <taxon>Dikarya</taxon>
        <taxon>Ascomycota</taxon>
        <taxon>Pezizomycotina</taxon>
        <taxon>Eurotiomycetes</taxon>
        <taxon>Chaetothyriomycetidae</taxon>
        <taxon>Chaetothyriales</taxon>
        <taxon>Cyphellophoraceae</taxon>
        <taxon>Cyphellophora</taxon>
    </lineage>
</organism>
<evidence type="ECO:0000256" key="3">
    <source>
        <dbReference type="HAMAP-Rule" id="MF_03054"/>
    </source>
</evidence>
<name>A0A0N1H6A1_9EURO</name>
<dbReference type="SUPFAM" id="SSF52402">
    <property type="entry name" value="Adenine nucleotide alpha hydrolases-like"/>
    <property type="match status" value="1"/>
</dbReference>
<dbReference type="AlphaFoldDB" id="A0A0N1H6A1"/>
<dbReference type="RefSeq" id="XP_017998145.1">
    <property type="nucleotide sequence ID" value="XM_018139073.1"/>
</dbReference>
<keyword evidence="1 3" id="KW-0963">Cytoplasm</keyword>
<protein>
    <recommendedName>
        <fullName evidence="3">Cytoplasmic tRNA 2-thiolation protein 2</fullName>
    </recommendedName>
</protein>
<dbReference type="PANTHER" id="PTHR20882">
    <property type="entry name" value="CYTOPLASMIC TRNA 2-THIOLATION PROTEIN 2"/>
    <property type="match status" value="1"/>
</dbReference>
<evidence type="ECO:0000256" key="1">
    <source>
        <dbReference type="ARBA" id="ARBA00022490"/>
    </source>
</evidence>
<dbReference type="GO" id="GO:0032447">
    <property type="term" value="P:protein urmylation"/>
    <property type="evidence" value="ECO:0007669"/>
    <property type="project" value="UniProtKB-UniRule"/>
</dbReference>
<dbReference type="GO" id="GO:0005829">
    <property type="term" value="C:cytosol"/>
    <property type="evidence" value="ECO:0007669"/>
    <property type="project" value="TreeGrafter"/>
</dbReference>